<dbReference type="GO" id="GO:0005829">
    <property type="term" value="C:cytosol"/>
    <property type="evidence" value="ECO:0007669"/>
    <property type="project" value="TreeGrafter"/>
</dbReference>
<evidence type="ECO:0000259" key="1">
    <source>
        <dbReference type="Pfam" id="PF00248"/>
    </source>
</evidence>
<dbReference type="SUPFAM" id="SSF51430">
    <property type="entry name" value="NAD(P)-linked oxidoreductase"/>
    <property type="match status" value="1"/>
</dbReference>
<dbReference type="RefSeq" id="WP_036486750.1">
    <property type="nucleotide sequence ID" value="NZ_JMQM01000003.1"/>
</dbReference>
<dbReference type="PANTHER" id="PTHR42686:SF1">
    <property type="entry name" value="GH17980P-RELATED"/>
    <property type="match status" value="1"/>
</dbReference>
<dbReference type="AlphaFoldDB" id="A0A084U581"/>
<dbReference type="eggNOG" id="COG0667">
    <property type="taxonomic scope" value="Bacteria"/>
</dbReference>
<reference evidence="2 3" key="1">
    <citation type="submission" date="2014-05" db="EMBL/GenBank/DDBJ databases">
        <title>Draft Genome Sequence of Nitratireductor basaltis Strain UMTGB225, A Marine Bacterium Isolated from Green Barrel Tunicate.</title>
        <authorList>
            <person name="Gan H.Y."/>
        </authorList>
    </citation>
    <scope>NUCLEOTIDE SEQUENCE [LARGE SCALE GENOMIC DNA]</scope>
    <source>
        <strain evidence="2 3">UMTGB225</strain>
    </source>
</reference>
<gene>
    <name evidence="2" type="ORF">EL18_03327</name>
</gene>
<dbReference type="PATRIC" id="fig|472175.3.peg.3324"/>
<comment type="caution">
    <text evidence="2">The sequence shown here is derived from an EMBL/GenBank/DDBJ whole genome shotgun (WGS) entry which is preliminary data.</text>
</comment>
<dbReference type="Gene3D" id="3.20.20.100">
    <property type="entry name" value="NADP-dependent oxidoreductase domain"/>
    <property type="match status" value="1"/>
</dbReference>
<organism evidence="2 3">
    <name type="scientific">Nitratireductor basaltis</name>
    <dbReference type="NCBI Taxonomy" id="472175"/>
    <lineage>
        <taxon>Bacteria</taxon>
        <taxon>Pseudomonadati</taxon>
        <taxon>Pseudomonadota</taxon>
        <taxon>Alphaproteobacteria</taxon>
        <taxon>Hyphomicrobiales</taxon>
        <taxon>Phyllobacteriaceae</taxon>
        <taxon>Nitratireductor</taxon>
    </lineage>
</organism>
<dbReference type="InterPro" id="IPR020471">
    <property type="entry name" value="AKR"/>
</dbReference>
<sequence>MRTRKIGKTEVEVSEIAFGCAGIGNLYREVSDEDVQSVLKTAWDAGIRYFDTAPHYGRGLSEMRLGQFLEGRNGFQISTKVGRVLSPAQSPIAEADGFINPAQNDVRYDYSGDGIEESLEQSFERLGVTRADIIFVHDIGEYTHGTANADHMDAFFGSGYERLLRLKEKGRIGAFGLGVNECQVCLDVMDHGPIDVILLAGRLSLLDRSGEEALVPRCLEEGTSLVLGGIFNSGILATGPVPGATYDYGPAPQDVLERVGELKAVAEAHDVALPTAAIHFAREHPAAAAVLLGTAKPSSLTRNLKALEVSVPLEAKKALGFRSPDW</sequence>
<accession>A0A084U581</accession>
<dbReference type="GO" id="GO:0016491">
    <property type="term" value="F:oxidoreductase activity"/>
    <property type="evidence" value="ECO:0007669"/>
    <property type="project" value="InterPro"/>
</dbReference>
<evidence type="ECO:0000313" key="3">
    <source>
        <dbReference type="Proteomes" id="UP000053675"/>
    </source>
</evidence>
<dbReference type="EMBL" id="JMQM01000003">
    <property type="protein sequence ID" value="KFB08117.1"/>
    <property type="molecule type" value="Genomic_DNA"/>
</dbReference>
<dbReference type="InterPro" id="IPR036812">
    <property type="entry name" value="NAD(P)_OxRdtase_dom_sf"/>
</dbReference>
<dbReference type="Proteomes" id="UP000053675">
    <property type="component" value="Unassembled WGS sequence"/>
</dbReference>
<evidence type="ECO:0000313" key="2">
    <source>
        <dbReference type="EMBL" id="KFB08117.1"/>
    </source>
</evidence>
<name>A0A084U581_9HYPH</name>
<dbReference type="STRING" id="472175.EL18_03327"/>
<protein>
    <submittedName>
        <fullName evidence="2">L-fucose dehydrogenase</fullName>
    </submittedName>
</protein>
<dbReference type="OrthoDB" id="9768851at2"/>
<proteinExistence type="predicted"/>
<dbReference type="InterPro" id="IPR023210">
    <property type="entry name" value="NADP_OxRdtase_dom"/>
</dbReference>
<keyword evidence="3" id="KW-1185">Reference proteome</keyword>
<feature type="domain" description="NADP-dependent oxidoreductase" evidence="1">
    <location>
        <begin position="15"/>
        <end position="310"/>
    </location>
</feature>
<dbReference type="Pfam" id="PF00248">
    <property type="entry name" value="Aldo_ket_red"/>
    <property type="match status" value="1"/>
</dbReference>
<dbReference type="PANTHER" id="PTHR42686">
    <property type="entry name" value="GH17980P-RELATED"/>
    <property type="match status" value="1"/>
</dbReference>